<dbReference type="InterPro" id="IPR033682">
    <property type="entry name" value="PFA4"/>
</dbReference>
<dbReference type="EC" id="2.3.1.225" evidence="11"/>
<evidence type="ECO:0000256" key="3">
    <source>
        <dbReference type="ARBA" id="ARBA00022692"/>
    </source>
</evidence>
<evidence type="ECO:0000256" key="12">
    <source>
        <dbReference type="RuleBase" id="RU079119"/>
    </source>
</evidence>
<keyword evidence="4 11" id="KW-0256">Endoplasmic reticulum</keyword>
<dbReference type="GO" id="GO:0019706">
    <property type="term" value="F:protein-cysteine S-palmitoyltransferase activity"/>
    <property type="evidence" value="ECO:0007669"/>
    <property type="project" value="UniProtKB-UniRule"/>
</dbReference>
<evidence type="ECO:0000256" key="2">
    <source>
        <dbReference type="ARBA" id="ARBA00022679"/>
    </source>
</evidence>
<evidence type="ECO:0000256" key="7">
    <source>
        <dbReference type="ARBA" id="ARBA00023139"/>
    </source>
</evidence>
<keyword evidence="7 11" id="KW-0564">Palmitate</keyword>
<dbReference type="EMBL" id="JABELV010000124">
    <property type="protein sequence ID" value="KAG7530239.1"/>
    <property type="molecule type" value="Genomic_DNA"/>
</dbReference>
<feature type="transmembrane region" description="Helical" evidence="11 12">
    <location>
        <begin position="182"/>
        <end position="208"/>
    </location>
</feature>
<evidence type="ECO:0000256" key="1">
    <source>
        <dbReference type="ARBA" id="ARBA00004141"/>
    </source>
</evidence>
<dbReference type="Proteomes" id="UP000812966">
    <property type="component" value="Unassembled WGS sequence"/>
</dbReference>
<evidence type="ECO:0000256" key="5">
    <source>
        <dbReference type="ARBA" id="ARBA00022989"/>
    </source>
</evidence>
<feature type="compositionally biased region" description="Acidic residues" evidence="13">
    <location>
        <begin position="397"/>
        <end position="406"/>
    </location>
</feature>
<dbReference type="InterPro" id="IPR039859">
    <property type="entry name" value="PFA4/ZDH16/20/ERF2-like"/>
</dbReference>
<feature type="transmembrane region" description="Helical" evidence="11 12">
    <location>
        <begin position="144"/>
        <end position="161"/>
    </location>
</feature>
<feature type="region of interest" description="Disordered" evidence="13">
    <location>
        <begin position="317"/>
        <end position="464"/>
    </location>
</feature>
<evidence type="ECO:0000313" key="15">
    <source>
        <dbReference type="EMBL" id="KAG7530239.1"/>
    </source>
</evidence>
<evidence type="ECO:0000256" key="4">
    <source>
        <dbReference type="ARBA" id="ARBA00022824"/>
    </source>
</evidence>
<comment type="subcellular location">
    <subcellularLocation>
        <location evidence="11">Endoplasmic reticulum membrane</location>
        <topology evidence="11">Multi-pass membrane protein</topology>
    </subcellularLocation>
    <subcellularLocation>
        <location evidence="1">Membrane</location>
        <topology evidence="1">Multi-pass membrane protein</topology>
    </subcellularLocation>
</comment>
<gene>
    <name evidence="11" type="primary">PFA4</name>
    <name evidence="15" type="ORF">FFLO_05169</name>
</gene>
<dbReference type="GO" id="GO:0005789">
    <property type="term" value="C:endoplasmic reticulum membrane"/>
    <property type="evidence" value="ECO:0007669"/>
    <property type="project" value="UniProtKB-SubCell"/>
</dbReference>
<feature type="compositionally biased region" description="Basic and acidic residues" evidence="13">
    <location>
        <begin position="335"/>
        <end position="344"/>
    </location>
</feature>
<keyword evidence="2 11" id="KW-0808">Transferase</keyword>
<feature type="transmembrane region" description="Helical" evidence="11 12">
    <location>
        <begin position="46"/>
        <end position="65"/>
    </location>
</feature>
<dbReference type="Pfam" id="PF01529">
    <property type="entry name" value="DHHC"/>
    <property type="match status" value="1"/>
</dbReference>
<keyword evidence="9 11" id="KW-0012">Acyltransferase</keyword>
<keyword evidence="3 11" id="KW-0812">Transmembrane</keyword>
<comment type="similarity">
    <text evidence="11">Belongs to the DHHC palmitoyltransferase family. PFA4 subfamily.</text>
</comment>
<evidence type="ECO:0000256" key="13">
    <source>
        <dbReference type="SAM" id="MobiDB-lite"/>
    </source>
</evidence>
<feature type="domain" description="Palmitoyltransferase DHHC" evidence="14">
    <location>
        <begin position="96"/>
        <end position="222"/>
    </location>
</feature>
<name>A0A8K0NP75_9TREE</name>
<comment type="caution">
    <text evidence="15">The sequence shown here is derived from an EMBL/GenBank/DDBJ whole genome shotgun (WGS) entry which is preliminary data.</text>
</comment>
<evidence type="ECO:0000256" key="6">
    <source>
        <dbReference type="ARBA" id="ARBA00023136"/>
    </source>
</evidence>
<protein>
    <recommendedName>
        <fullName evidence="11">Palmitoyltransferase PFA4</fullName>
        <ecNumber evidence="11">2.3.1.225</ecNumber>
    </recommendedName>
    <alternativeName>
        <fullName evidence="11">Protein S-acyltransferase</fullName>
        <shortName evidence="11">PAT</shortName>
    </alternativeName>
    <alternativeName>
        <fullName evidence="11">Protein fatty acyltransferase 4</fullName>
    </alternativeName>
</protein>
<evidence type="ECO:0000256" key="11">
    <source>
        <dbReference type="HAMAP-Rule" id="MF_03199"/>
    </source>
</evidence>
<comment type="domain">
    <text evidence="11 12">The DHHC domain is required for palmitoyltransferase activity.</text>
</comment>
<evidence type="ECO:0000313" key="16">
    <source>
        <dbReference type="Proteomes" id="UP000812966"/>
    </source>
</evidence>
<feature type="active site" description="S-palmitoyl cysteine intermediate" evidence="11">
    <location>
        <position position="129"/>
    </location>
</feature>
<proteinExistence type="inferred from homology"/>
<accession>A0A8K0NP75</accession>
<reference evidence="15" key="1">
    <citation type="submission" date="2020-04" db="EMBL/GenBank/DDBJ databases">
        <title>Analysis of mating type loci in Filobasidium floriforme.</title>
        <authorList>
            <person name="Nowrousian M."/>
        </authorList>
    </citation>
    <scope>NUCLEOTIDE SEQUENCE</scope>
    <source>
        <strain evidence="15">CBS 6242</strain>
    </source>
</reference>
<keyword evidence="16" id="KW-1185">Reference proteome</keyword>
<keyword evidence="6 11" id="KW-0472">Membrane</keyword>
<dbReference type="PANTHER" id="PTHR12246">
    <property type="entry name" value="PALMITOYLTRANSFERASE ZDHHC16"/>
    <property type="match status" value="1"/>
</dbReference>
<comment type="catalytic activity">
    <reaction evidence="10 11 12">
        <text>L-cysteinyl-[protein] + hexadecanoyl-CoA = S-hexadecanoyl-L-cysteinyl-[protein] + CoA</text>
        <dbReference type="Rhea" id="RHEA:36683"/>
        <dbReference type="Rhea" id="RHEA-COMP:10131"/>
        <dbReference type="Rhea" id="RHEA-COMP:11032"/>
        <dbReference type="ChEBI" id="CHEBI:29950"/>
        <dbReference type="ChEBI" id="CHEBI:57287"/>
        <dbReference type="ChEBI" id="CHEBI:57379"/>
        <dbReference type="ChEBI" id="CHEBI:74151"/>
        <dbReference type="EC" id="2.3.1.225"/>
    </reaction>
</comment>
<evidence type="ECO:0000256" key="8">
    <source>
        <dbReference type="ARBA" id="ARBA00023288"/>
    </source>
</evidence>
<evidence type="ECO:0000256" key="9">
    <source>
        <dbReference type="ARBA" id="ARBA00023315"/>
    </source>
</evidence>
<organism evidence="15 16">
    <name type="scientific">Filobasidium floriforme</name>
    <dbReference type="NCBI Taxonomy" id="5210"/>
    <lineage>
        <taxon>Eukaryota</taxon>
        <taxon>Fungi</taxon>
        <taxon>Dikarya</taxon>
        <taxon>Basidiomycota</taxon>
        <taxon>Agaricomycotina</taxon>
        <taxon>Tremellomycetes</taxon>
        <taxon>Filobasidiales</taxon>
        <taxon>Filobasidiaceae</taxon>
        <taxon>Filobasidium</taxon>
    </lineage>
</organism>
<dbReference type="InterPro" id="IPR001594">
    <property type="entry name" value="Palmitoyltrfase_DHHC"/>
</dbReference>
<dbReference type="HAMAP" id="MF_03199">
    <property type="entry name" value="DHHC_PAT_PFA4"/>
    <property type="match status" value="1"/>
</dbReference>
<sequence>MAPRPSLQLTEKIWVGGTIFLIAFLVYVPQIFIVWPWYGREISTDLLKLLVPFNFLAGMLFWNYYLCVTTSPGCVPRGWQPPDDPDAPQELKARTAQHRFCKTCRIYKPPRAHHCRRCGKCVLKMDHHCPWVANCVGHHNQGHFIRFLIYVDLATSYHLVMMGRRVYDMTAWTSPEPSNFQLILVIINLATCVPVWMMVGVFSIYHVYCAAGNSTTIEGWEKDRVATMVRRGKIREVKYPYDLGFIKNIQSVLGNNPLIWLWPQRVQSDGLSYPVSKTAHVLEQFVWPPQDPERYPMRRLPYSSSASAFTYGNGDLNPALRPSSSLSTNLRARKHSAETRDDLHGTSAGPLPPQLSGRPGAEEGYSSGEERDEDDKAWRDTDDEGSTRSSPEPYLSDYDEEDDVDVEGGPARHRRVRVRRGSEGYEIAPTRRWDAELEPPARLGDDDDRTEMQANTAGYPDQET</sequence>
<comment type="function">
    <text evidence="11">Mediates the reversible addition of palmitate to target proteins, thereby regulating their membrane association and biological function.</text>
</comment>
<dbReference type="AlphaFoldDB" id="A0A8K0NP75"/>
<keyword evidence="8 11" id="KW-0449">Lipoprotein</keyword>
<dbReference type="PROSITE" id="PS50216">
    <property type="entry name" value="DHHC"/>
    <property type="match status" value="1"/>
</dbReference>
<keyword evidence="5 11" id="KW-1133">Transmembrane helix</keyword>
<feature type="transmembrane region" description="Helical" evidence="11 12">
    <location>
        <begin position="13"/>
        <end position="34"/>
    </location>
</feature>
<evidence type="ECO:0000259" key="14">
    <source>
        <dbReference type="Pfam" id="PF01529"/>
    </source>
</evidence>
<evidence type="ECO:0000256" key="10">
    <source>
        <dbReference type="ARBA" id="ARBA00048048"/>
    </source>
</evidence>